<evidence type="ECO:0000313" key="11">
    <source>
        <dbReference type="Proteomes" id="UP001597327"/>
    </source>
</evidence>
<accession>A0ABW4K0Q5</accession>
<evidence type="ECO:0000256" key="3">
    <source>
        <dbReference type="ARBA" id="ARBA00022475"/>
    </source>
</evidence>
<comment type="caution">
    <text evidence="10">The sequence shown here is derived from an EMBL/GenBank/DDBJ whole genome shotgun (WGS) entry which is preliminary data.</text>
</comment>
<keyword evidence="4" id="KW-0997">Cell inner membrane</keyword>
<dbReference type="InterPro" id="IPR003439">
    <property type="entry name" value="ABC_transporter-like_ATP-bd"/>
</dbReference>
<dbReference type="InterPro" id="IPR017871">
    <property type="entry name" value="ABC_transporter-like_CS"/>
</dbReference>
<dbReference type="RefSeq" id="WP_149893572.1">
    <property type="nucleotide sequence ID" value="NZ_JBHUFA010000015.1"/>
</dbReference>
<proteinExistence type="inferred from homology"/>
<evidence type="ECO:0000256" key="4">
    <source>
        <dbReference type="ARBA" id="ARBA00022519"/>
    </source>
</evidence>
<dbReference type="InterPro" id="IPR003593">
    <property type="entry name" value="AAA+_ATPase"/>
</dbReference>
<organism evidence="10 11">
    <name type="scientific">Roseibium aestuarii</name>
    <dbReference type="NCBI Taxonomy" id="2600299"/>
    <lineage>
        <taxon>Bacteria</taxon>
        <taxon>Pseudomonadati</taxon>
        <taxon>Pseudomonadota</taxon>
        <taxon>Alphaproteobacteria</taxon>
        <taxon>Hyphomicrobiales</taxon>
        <taxon>Stappiaceae</taxon>
        <taxon>Roseibium</taxon>
    </lineage>
</organism>
<evidence type="ECO:0000256" key="5">
    <source>
        <dbReference type="ARBA" id="ARBA00022741"/>
    </source>
</evidence>
<keyword evidence="5" id="KW-0547">Nucleotide-binding</keyword>
<dbReference type="SMART" id="SM00382">
    <property type="entry name" value="AAA"/>
    <property type="match status" value="1"/>
</dbReference>
<dbReference type="InterPro" id="IPR050093">
    <property type="entry name" value="ABC_SmlMolc_Importer"/>
</dbReference>
<evidence type="ECO:0000256" key="6">
    <source>
        <dbReference type="ARBA" id="ARBA00022840"/>
    </source>
</evidence>
<evidence type="ECO:0000256" key="8">
    <source>
        <dbReference type="ARBA" id="ARBA00023136"/>
    </source>
</evidence>
<protein>
    <submittedName>
        <fullName evidence="10">ABC transporter ATP-binding protein</fullName>
    </submittedName>
</protein>
<feature type="domain" description="ABC transporter" evidence="9">
    <location>
        <begin position="14"/>
        <end position="244"/>
    </location>
</feature>
<evidence type="ECO:0000256" key="2">
    <source>
        <dbReference type="ARBA" id="ARBA00022448"/>
    </source>
</evidence>
<keyword evidence="2" id="KW-0813">Transport</keyword>
<comment type="similarity">
    <text evidence="1">Belongs to the ABC transporter superfamily.</text>
</comment>
<evidence type="ECO:0000256" key="1">
    <source>
        <dbReference type="ARBA" id="ARBA00005417"/>
    </source>
</evidence>
<keyword evidence="6 10" id="KW-0067">ATP-binding</keyword>
<dbReference type="EMBL" id="JBHUFA010000015">
    <property type="protein sequence ID" value="MFD1697327.1"/>
    <property type="molecule type" value="Genomic_DNA"/>
</dbReference>
<dbReference type="Pfam" id="PF00005">
    <property type="entry name" value="ABC_tran"/>
    <property type="match status" value="1"/>
</dbReference>
<dbReference type="PROSITE" id="PS50893">
    <property type="entry name" value="ABC_TRANSPORTER_2"/>
    <property type="match status" value="1"/>
</dbReference>
<evidence type="ECO:0000256" key="7">
    <source>
        <dbReference type="ARBA" id="ARBA00022967"/>
    </source>
</evidence>
<dbReference type="InterPro" id="IPR027417">
    <property type="entry name" value="P-loop_NTPase"/>
</dbReference>
<reference evidence="11" key="1">
    <citation type="journal article" date="2019" name="Int. J. Syst. Evol. Microbiol.">
        <title>The Global Catalogue of Microorganisms (GCM) 10K type strain sequencing project: providing services to taxonomists for standard genome sequencing and annotation.</title>
        <authorList>
            <consortium name="The Broad Institute Genomics Platform"/>
            <consortium name="The Broad Institute Genome Sequencing Center for Infectious Disease"/>
            <person name="Wu L."/>
            <person name="Ma J."/>
        </authorList>
    </citation>
    <scope>NUCLEOTIDE SEQUENCE [LARGE SCALE GENOMIC DNA]</scope>
    <source>
        <strain evidence="11">JCM 3369</strain>
    </source>
</reference>
<gene>
    <name evidence="10" type="ORF">ACFSC7_17565</name>
</gene>
<dbReference type="PANTHER" id="PTHR42781">
    <property type="entry name" value="SPERMIDINE/PUTRESCINE IMPORT ATP-BINDING PROTEIN POTA"/>
    <property type="match status" value="1"/>
</dbReference>
<dbReference type="GO" id="GO:0005524">
    <property type="term" value="F:ATP binding"/>
    <property type="evidence" value="ECO:0007669"/>
    <property type="project" value="UniProtKB-KW"/>
</dbReference>
<name>A0ABW4K0Q5_9HYPH</name>
<dbReference type="PROSITE" id="PS00211">
    <property type="entry name" value="ABC_TRANSPORTER_1"/>
    <property type="match status" value="1"/>
</dbReference>
<evidence type="ECO:0000313" key="10">
    <source>
        <dbReference type="EMBL" id="MFD1697327.1"/>
    </source>
</evidence>
<dbReference type="SUPFAM" id="SSF52540">
    <property type="entry name" value="P-loop containing nucleoside triphosphate hydrolases"/>
    <property type="match status" value="1"/>
</dbReference>
<keyword evidence="11" id="KW-1185">Reference proteome</keyword>
<keyword evidence="3" id="KW-1003">Cell membrane</keyword>
<dbReference type="PANTHER" id="PTHR42781:SF1">
    <property type="entry name" value="THIAMINE IMPORT ATP-BINDING PROTEIN THIQ"/>
    <property type="match status" value="1"/>
</dbReference>
<dbReference type="Proteomes" id="UP001597327">
    <property type="component" value="Unassembled WGS sequence"/>
</dbReference>
<keyword evidence="8" id="KW-0472">Membrane</keyword>
<sequence length="384" mass="41303">MPQEGKSPALGSGIALKDLHLGYERADVISGLSLDVAAGEFIALLGASGCGKTTLLRALAGFVPVRRGEILLDGRDLSQTPPEGRGMAMMFQSYALWPHMSVAENIAYGLKLRGWSKERIRDRVAEMAALVGLEGLTARRIAALSGGQKQRVALARALAVSPPVLLLDEPLSNLDAGIRATMRHEIRALQQRLGLTTILVTHDREEAMSMADRVVILNKGEIAQAGTPEQVYHRPDNAYVARFMGAENTLPVGVTVEGDLRLPDGKTLRLAPDAMHIPQAIRSGSADLIFRADAASFDPVSRSMQDRAPEPDLRLRGQVRQQAYLGSVYRHEIEIGAHRILVDAPRKMPIGAVVEACIPATALCLFPARSQTTVTGQEAAAHAA</sequence>
<keyword evidence="7" id="KW-1278">Translocase</keyword>
<dbReference type="Gene3D" id="3.40.50.300">
    <property type="entry name" value="P-loop containing nucleotide triphosphate hydrolases"/>
    <property type="match status" value="1"/>
</dbReference>
<evidence type="ECO:0000259" key="9">
    <source>
        <dbReference type="PROSITE" id="PS50893"/>
    </source>
</evidence>